<dbReference type="PROSITE" id="PS00531">
    <property type="entry name" value="RNASE_T2_2"/>
    <property type="match status" value="1"/>
</dbReference>
<keyword evidence="13" id="KW-0456">Lyase</keyword>
<protein>
    <recommendedName>
        <fullName evidence="15">Ribonuclease T2-like</fullName>
        <ecNumber evidence="4">4.6.1.19</ecNumber>
    </recommendedName>
</protein>
<comment type="similarity">
    <text evidence="3 17">Belongs to the RNase T2 family.</text>
</comment>
<dbReference type="FunCoup" id="A0A0D1XN29">
    <property type="interactions" value="141"/>
</dbReference>
<dbReference type="GO" id="GO:0003723">
    <property type="term" value="F:RNA binding"/>
    <property type="evidence" value="ECO:0007669"/>
    <property type="project" value="InterPro"/>
</dbReference>
<name>A0A0D1XN29_9PEZI</name>
<keyword evidence="21" id="KW-1185">Reference proteome</keyword>
<dbReference type="HOGENOM" id="CLU_037966_0_1_1"/>
<dbReference type="Pfam" id="PF00445">
    <property type="entry name" value="Ribonuclease_T2"/>
    <property type="match status" value="1"/>
</dbReference>
<evidence type="ECO:0000256" key="6">
    <source>
        <dbReference type="ARBA" id="ARBA00022554"/>
    </source>
</evidence>
<dbReference type="EC" id="4.6.1.19" evidence="4"/>
<feature type="region of interest" description="Disordered" evidence="18">
    <location>
        <begin position="278"/>
        <end position="331"/>
    </location>
</feature>
<keyword evidence="5" id="KW-0963">Cytoplasm</keyword>
<evidence type="ECO:0000256" key="9">
    <source>
        <dbReference type="ARBA" id="ARBA00022759"/>
    </source>
</evidence>
<evidence type="ECO:0000256" key="1">
    <source>
        <dbReference type="ARBA" id="ARBA00004410"/>
    </source>
</evidence>
<keyword evidence="7" id="KW-0540">Nuclease</keyword>
<dbReference type="Gene3D" id="3.90.730.10">
    <property type="entry name" value="Ribonuclease T2-like"/>
    <property type="match status" value="1"/>
</dbReference>
<proteinExistence type="inferred from homology"/>
<dbReference type="GeneID" id="27312790"/>
<evidence type="ECO:0000256" key="13">
    <source>
        <dbReference type="ARBA" id="ARBA00023239"/>
    </source>
</evidence>
<feature type="domain" description="RNase T2-like C-terminal" evidence="19">
    <location>
        <begin position="329"/>
        <end position="444"/>
    </location>
</feature>
<dbReference type="Pfam" id="PF25488">
    <property type="entry name" value="RNaseT2L_C"/>
    <property type="match status" value="1"/>
</dbReference>
<dbReference type="PROSITE" id="PS00530">
    <property type="entry name" value="RNASE_T2_1"/>
    <property type="match status" value="1"/>
</dbReference>
<reference evidence="20 21" key="1">
    <citation type="submission" date="2015-01" db="EMBL/GenBank/DDBJ databases">
        <title>The Genome Sequence of Ochroconis gallopava CBS43764.</title>
        <authorList>
            <consortium name="The Broad Institute Genomics Platform"/>
            <person name="Cuomo C."/>
            <person name="de Hoog S."/>
            <person name="Gorbushina A."/>
            <person name="Stielow B."/>
            <person name="Teixiera M."/>
            <person name="Abouelleil A."/>
            <person name="Chapman S.B."/>
            <person name="Priest M."/>
            <person name="Young S.K."/>
            <person name="Wortman J."/>
            <person name="Nusbaum C."/>
            <person name="Birren B."/>
        </authorList>
    </citation>
    <scope>NUCLEOTIDE SEQUENCE [LARGE SCALE GENOMIC DNA]</scope>
    <source>
        <strain evidence="20 21">CBS 43764</strain>
    </source>
</reference>
<dbReference type="CDD" id="cd01061">
    <property type="entry name" value="RNase_T2_euk"/>
    <property type="match status" value="1"/>
</dbReference>
<evidence type="ECO:0000256" key="16">
    <source>
        <dbReference type="PIRSR" id="PIRSR633697-1"/>
    </source>
</evidence>
<dbReference type="InterPro" id="IPR001568">
    <property type="entry name" value="RNase_T2-like"/>
</dbReference>
<feature type="active site" evidence="16">
    <location>
        <position position="98"/>
    </location>
</feature>
<evidence type="ECO:0000256" key="4">
    <source>
        <dbReference type="ARBA" id="ARBA00012571"/>
    </source>
</evidence>
<dbReference type="AlphaFoldDB" id="A0A0D1XN29"/>
<dbReference type="Proteomes" id="UP000053259">
    <property type="component" value="Unassembled WGS sequence"/>
</dbReference>
<dbReference type="GO" id="GO:0006401">
    <property type="term" value="P:RNA catabolic process"/>
    <property type="evidence" value="ECO:0007669"/>
    <property type="project" value="UniProtKB-ARBA"/>
</dbReference>
<dbReference type="SUPFAM" id="SSF55895">
    <property type="entry name" value="Ribonuclease Rh-like"/>
    <property type="match status" value="1"/>
</dbReference>
<feature type="compositionally biased region" description="Low complexity" evidence="18">
    <location>
        <begin position="311"/>
        <end position="327"/>
    </location>
</feature>
<evidence type="ECO:0000256" key="14">
    <source>
        <dbReference type="ARBA" id="ARBA00025494"/>
    </source>
</evidence>
<evidence type="ECO:0000256" key="3">
    <source>
        <dbReference type="ARBA" id="ARBA00007469"/>
    </source>
</evidence>
<feature type="active site" evidence="16">
    <location>
        <position position="177"/>
    </location>
</feature>
<evidence type="ECO:0000313" key="20">
    <source>
        <dbReference type="EMBL" id="KIW03986.1"/>
    </source>
</evidence>
<dbReference type="InterPro" id="IPR018188">
    <property type="entry name" value="RNase_T2_His_AS_1"/>
</dbReference>
<dbReference type="InterPro" id="IPR036430">
    <property type="entry name" value="RNase_T2-like_sf"/>
</dbReference>
<dbReference type="GO" id="GO:0033897">
    <property type="term" value="F:ribonuclease T2 activity"/>
    <property type="evidence" value="ECO:0007669"/>
    <property type="project" value="UniProtKB-EC"/>
</dbReference>
<dbReference type="EMBL" id="KN847542">
    <property type="protein sequence ID" value="KIW03986.1"/>
    <property type="molecule type" value="Genomic_DNA"/>
</dbReference>
<dbReference type="GO" id="GO:0016787">
    <property type="term" value="F:hydrolase activity"/>
    <property type="evidence" value="ECO:0007669"/>
    <property type="project" value="UniProtKB-KW"/>
</dbReference>
<keyword evidence="8" id="KW-0732">Signal</keyword>
<accession>A0A0D1XN29</accession>
<evidence type="ECO:0000256" key="11">
    <source>
        <dbReference type="ARBA" id="ARBA00023157"/>
    </source>
</evidence>
<evidence type="ECO:0000256" key="17">
    <source>
        <dbReference type="RuleBase" id="RU004328"/>
    </source>
</evidence>
<organism evidence="20 21">
    <name type="scientific">Verruconis gallopava</name>
    <dbReference type="NCBI Taxonomy" id="253628"/>
    <lineage>
        <taxon>Eukaryota</taxon>
        <taxon>Fungi</taxon>
        <taxon>Dikarya</taxon>
        <taxon>Ascomycota</taxon>
        <taxon>Pezizomycotina</taxon>
        <taxon>Dothideomycetes</taxon>
        <taxon>Pleosporomycetidae</taxon>
        <taxon>Venturiales</taxon>
        <taxon>Sympoventuriaceae</taxon>
        <taxon>Verruconis</taxon>
    </lineage>
</organism>
<comment type="subcellular location">
    <subcellularLocation>
        <location evidence="2">Cytoplasm</location>
    </subcellularLocation>
    <subcellularLocation>
        <location evidence="1">Vacuole lumen</location>
    </subcellularLocation>
</comment>
<dbReference type="GO" id="GO:0005775">
    <property type="term" value="C:vacuolar lumen"/>
    <property type="evidence" value="ECO:0007669"/>
    <property type="project" value="UniProtKB-SubCell"/>
</dbReference>
<keyword evidence="12" id="KW-0325">Glycoprotein</keyword>
<evidence type="ECO:0000256" key="2">
    <source>
        <dbReference type="ARBA" id="ARBA00004496"/>
    </source>
</evidence>
<evidence type="ECO:0000313" key="21">
    <source>
        <dbReference type="Proteomes" id="UP000053259"/>
    </source>
</evidence>
<dbReference type="VEuPathDB" id="FungiDB:PV09_04817"/>
<evidence type="ECO:0000256" key="8">
    <source>
        <dbReference type="ARBA" id="ARBA00022729"/>
    </source>
</evidence>
<keyword evidence="11" id="KW-1015">Disulfide bond</keyword>
<feature type="active site" evidence="16">
    <location>
        <position position="173"/>
    </location>
</feature>
<dbReference type="PANTHER" id="PTHR11240:SF22">
    <property type="entry name" value="RIBONUCLEASE T2"/>
    <property type="match status" value="1"/>
</dbReference>
<keyword evidence="10" id="KW-0378">Hydrolase</keyword>
<evidence type="ECO:0000256" key="5">
    <source>
        <dbReference type="ARBA" id="ARBA00022490"/>
    </source>
</evidence>
<evidence type="ECO:0000256" key="10">
    <source>
        <dbReference type="ARBA" id="ARBA00022801"/>
    </source>
</evidence>
<keyword evidence="9" id="KW-0255">Endonuclease</keyword>
<dbReference type="InParanoid" id="A0A0D1XN29"/>
<dbReference type="PANTHER" id="PTHR11240">
    <property type="entry name" value="RIBONUCLEASE T2"/>
    <property type="match status" value="1"/>
</dbReference>
<keyword evidence="6" id="KW-0926">Vacuole</keyword>
<sequence length="446" mass="48574">MPESGNSLATWKRLFRAALIGGQTPLFSDPSSSSSPSLGSLKSCPSPGLSCSGHGGSTSDTCCINYPGGQFALTQFWNSDPHAGPPGYLGPKNTWTVHGLWPDHCDGHFDSVCDCNRSGDCSSANYKCPRSSCNREYSSITNILEKFGQHDLLRYMGEHWKGINGDEHLWQHEWSKHGTCVSTLEPACYVNYTATQEVVQYFQKAVEVYKSLPSFEWLEAAGIVPSDEKTYTRAEIEAALEAPRGAKAIIQCDPRRPTELREIWYHFRVKGSLQQGEFVPSDPDFSGVGGSKDTCPQTGIRYLPKRDASDGPSPTATAPRPTGTRSPGAKGRLVVKLKDGGQRGCLISSGKWYNTVVGSSCALFHAHWAGDRVTLRSSKGPCGLLDDEFSCGPSAPLTPFQVKDGKLITGDGTSAWSADSVPRGTEQQVVYSTNDYDVQLDILWRQ</sequence>
<dbReference type="InterPro" id="IPR057328">
    <property type="entry name" value="RNaseT2L_C"/>
</dbReference>
<dbReference type="InterPro" id="IPR033130">
    <property type="entry name" value="RNase_T2_His_AS_2"/>
</dbReference>
<evidence type="ECO:0000256" key="15">
    <source>
        <dbReference type="ARBA" id="ARBA00071169"/>
    </source>
</evidence>
<evidence type="ECO:0000256" key="7">
    <source>
        <dbReference type="ARBA" id="ARBA00022722"/>
    </source>
</evidence>
<comment type="function">
    <text evidence="14">Rnase which modulates cell survival under stress conditions. Released from the vacuole to the cytoplasm during stress to promote tRNA and rRNA cleavage and to activate separately a downstream pathway that promotes cell death. Involved in cell size, vacuolar morphology and growth at high temperatures and high salt concentration.</text>
</comment>
<dbReference type="RefSeq" id="XP_016213855.1">
    <property type="nucleotide sequence ID" value="XM_016358237.1"/>
</dbReference>
<dbReference type="OrthoDB" id="435754at2759"/>
<evidence type="ECO:0000256" key="18">
    <source>
        <dbReference type="SAM" id="MobiDB-lite"/>
    </source>
</evidence>
<evidence type="ECO:0000256" key="12">
    <source>
        <dbReference type="ARBA" id="ARBA00023180"/>
    </source>
</evidence>
<dbReference type="GO" id="GO:0005576">
    <property type="term" value="C:extracellular region"/>
    <property type="evidence" value="ECO:0007669"/>
    <property type="project" value="TreeGrafter"/>
</dbReference>
<evidence type="ECO:0000259" key="19">
    <source>
        <dbReference type="Pfam" id="PF25488"/>
    </source>
</evidence>
<dbReference type="InterPro" id="IPR033697">
    <property type="entry name" value="Ribonuclease_T2_eukaryotic"/>
</dbReference>
<gene>
    <name evidence="20" type="ORF">PV09_04817</name>
</gene>